<evidence type="ECO:0000313" key="6">
    <source>
        <dbReference type="Proteomes" id="UP000377798"/>
    </source>
</evidence>
<dbReference type="EMBL" id="CAACYI010000001">
    <property type="protein sequence ID" value="VFB17149.1"/>
    <property type="molecule type" value="Genomic_DNA"/>
</dbReference>
<dbReference type="SMART" id="SM00382">
    <property type="entry name" value="AAA"/>
    <property type="match status" value="1"/>
</dbReference>
<proteinExistence type="predicted"/>
<name>A0A8H2M649_9FIRM</name>
<evidence type="ECO:0000256" key="1">
    <source>
        <dbReference type="ARBA" id="ARBA00022448"/>
    </source>
</evidence>
<comment type="caution">
    <text evidence="5">The sequence shown here is derived from an EMBL/GenBank/DDBJ whole genome shotgun (WGS) entry which is preliminary data.</text>
</comment>
<organism evidence="5 6">
    <name type="scientific">Urinicoccus massiliensis</name>
    <dbReference type="NCBI Taxonomy" id="1723382"/>
    <lineage>
        <taxon>Bacteria</taxon>
        <taxon>Bacillati</taxon>
        <taxon>Bacillota</taxon>
        <taxon>Tissierellia</taxon>
        <taxon>Tissierellales</taxon>
        <taxon>Peptoniphilaceae</taxon>
        <taxon>Urinicoccus</taxon>
    </lineage>
</organism>
<keyword evidence="2" id="KW-0547">Nucleotide-binding</keyword>
<dbReference type="Pfam" id="PF00005">
    <property type="entry name" value="ABC_tran"/>
    <property type="match status" value="1"/>
</dbReference>
<reference evidence="5 6" key="1">
    <citation type="submission" date="2019-02" db="EMBL/GenBank/DDBJ databases">
        <authorList>
            <consortium name="Pathogen Informatics"/>
        </authorList>
    </citation>
    <scope>NUCLEOTIDE SEQUENCE [LARGE SCALE GENOMIC DNA]</scope>
    <source>
        <strain evidence="5 6">3012STDY7089603</strain>
    </source>
</reference>
<dbReference type="InterPro" id="IPR027417">
    <property type="entry name" value="P-loop_NTPase"/>
</dbReference>
<evidence type="ECO:0000313" key="5">
    <source>
        <dbReference type="EMBL" id="VFB17149.1"/>
    </source>
</evidence>
<dbReference type="Proteomes" id="UP000377798">
    <property type="component" value="Unassembled WGS sequence"/>
</dbReference>
<evidence type="ECO:0000256" key="3">
    <source>
        <dbReference type="ARBA" id="ARBA00022840"/>
    </source>
</evidence>
<feature type="domain" description="ABC transporter" evidence="4">
    <location>
        <begin position="2"/>
        <end position="209"/>
    </location>
</feature>
<keyword evidence="1" id="KW-0813">Transport</keyword>
<accession>A0A8H2M649</accession>
<protein>
    <submittedName>
        <fullName evidence="5">Arginine transport ATP-binding protein ArtM</fullName>
    </submittedName>
</protein>
<sequence>MLKIKGFKKSFGDKVLWEDLSVEIPPETITCIQGKSGEGKTTFLRCLLGLEDLDAGEFFWQDQVLESKDIGLVFQDFQLFPNLNVEENLLLASRYHKRDLKAAKEKAQQLLELMGMEDKKEAYPEILSGGQKQRVAIARACMENPKVLCLDEPTSALDDQSKKTIYDLIKGLVQRGMTILIVTHDSHFAKEVADKILTIQDGHFISQEN</sequence>
<keyword evidence="3 5" id="KW-0067">ATP-binding</keyword>
<keyword evidence="6" id="KW-1185">Reference proteome</keyword>
<dbReference type="InterPro" id="IPR003593">
    <property type="entry name" value="AAA+_ATPase"/>
</dbReference>
<dbReference type="InterPro" id="IPR003439">
    <property type="entry name" value="ABC_transporter-like_ATP-bd"/>
</dbReference>
<dbReference type="PROSITE" id="PS50893">
    <property type="entry name" value="ABC_TRANSPORTER_2"/>
    <property type="match status" value="1"/>
</dbReference>
<dbReference type="AlphaFoldDB" id="A0A8H2M649"/>
<evidence type="ECO:0000259" key="4">
    <source>
        <dbReference type="PROSITE" id="PS50893"/>
    </source>
</evidence>
<evidence type="ECO:0000256" key="2">
    <source>
        <dbReference type="ARBA" id="ARBA00022741"/>
    </source>
</evidence>
<dbReference type="RefSeq" id="WP_131749756.1">
    <property type="nucleotide sequence ID" value="NZ_CAACYI010000001.1"/>
</dbReference>
<dbReference type="GO" id="GO:0016887">
    <property type="term" value="F:ATP hydrolysis activity"/>
    <property type="evidence" value="ECO:0007669"/>
    <property type="project" value="InterPro"/>
</dbReference>
<dbReference type="PANTHER" id="PTHR42781">
    <property type="entry name" value="SPERMIDINE/PUTRESCINE IMPORT ATP-BINDING PROTEIN POTA"/>
    <property type="match status" value="1"/>
</dbReference>
<gene>
    <name evidence="5" type="primary">artM_2</name>
    <name evidence="5" type="ORF">NCTC13150_01734</name>
</gene>
<dbReference type="GO" id="GO:0005524">
    <property type="term" value="F:ATP binding"/>
    <property type="evidence" value="ECO:0007669"/>
    <property type="project" value="UniProtKB-KW"/>
</dbReference>
<dbReference type="SUPFAM" id="SSF52540">
    <property type="entry name" value="P-loop containing nucleoside triphosphate hydrolases"/>
    <property type="match status" value="1"/>
</dbReference>
<dbReference type="InterPro" id="IPR050093">
    <property type="entry name" value="ABC_SmlMolc_Importer"/>
</dbReference>
<dbReference type="Gene3D" id="3.40.50.300">
    <property type="entry name" value="P-loop containing nucleotide triphosphate hydrolases"/>
    <property type="match status" value="1"/>
</dbReference>
<dbReference type="PANTHER" id="PTHR42781:SF9">
    <property type="entry name" value="AMINO ACID ABC TRANSPORTER, ATP-BINDING PROTEIN-RELATED"/>
    <property type="match status" value="1"/>
</dbReference>